<accession>A0A5B7GSJ0</accession>
<dbReference type="EMBL" id="VSRR010017397">
    <property type="protein sequence ID" value="MPC60325.1"/>
    <property type="molecule type" value="Genomic_DNA"/>
</dbReference>
<organism evidence="1 2">
    <name type="scientific">Portunus trituberculatus</name>
    <name type="common">Swimming crab</name>
    <name type="synonym">Neptunus trituberculatus</name>
    <dbReference type="NCBI Taxonomy" id="210409"/>
    <lineage>
        <taxon>Eukaryota</taxon>
        <taxon>Metazoa</taxon>
        <taxon>Ecdysozoa</taxon>
        <taxon>Arthropoda</taxon>
        <taxon>Crustacea</taxon>
        <taxon>Multicrustacea</taxon>
        <taxon>Malacostraca</taxon>
        <taxon>Eumalacostraca</taxon>
        <taxon>Eucarida</taxon>
        <taxon>Decapoda</taxon>
        <taxon>Pleocyemata</taxon>
        <taxon>Brachyura</taxon>
        <taxon>Eubrachyura</taxon>
        <taxon>Portunoidea</taxon>
        <taxon>Portunidae</taxon>
        <taxon>Portuninae</taxon>
        <taxon>Portunus</taxon>
    </lineage>
</organism>
<name>A0A5B7GSJ0_PORTR</name>
<comment type="caution">
    <text evidence="1">The sequence shown here is derived from an EMBL/GenBank/DDBJ whole genome shotgun (WGS) entry which is preliminary data.</text>
</comment>
<sequence length="79" mass="9876">MRQEAHCYYSCYYYHYYHHHHHHHHHYHRYHHLHHCQSSYISTASHQPLSFPADRRWQQCQTLGQPCDMVTTSVFFSFF</sequence>
<evidence type="ECO:0000313" key="2">
    <source>
        <dbReference type="Proteomes" id="UP000324222"/>
    </source>
</evidence>
<dbReference type="Proteomes" id="UP000324222">
    <property type="component" value="Unassembled WGS sequence"/>
</dbReference>
<reference evidence="1 2" key="1">
    <citation type="submission" date="2019-05" db="EMBL/GenBank/DDBJ databases">
        <title>Another draft genome of Portunus trituberculatus and its Hox gene families provides insights of decapod evolution.</title>
        <authorList>
            <person name="Jeong J.-H."/>
            <person name="Song I."/>
            <person name="Kim S."/>
            <person name="Choi T."/>
            <person name="Kim D."/>
            <person name="Ryu S."/>
            <person name="Kim W."/>
        </authorList>
    </citation>
    <scope>NUCLEOTIDE SEQUENCE [LARGE SCALE GENOMIC DNA]</scope>
    <source>
        <tissue evidence="1">Muscle</tissue>
    </source>
</reference>
<gene>
    <name evidence="1" type="ORF">E2C01_054366</name>
</gene>
<evidence type="ECO:0000313" key="1">
    <source>
        <dbReference type="EMBL" id="MPC60325.1"/>
    </source>
</evidence>
<dbReference type="AlphaFoldDB" id="A0A5B7GSJ0"/>
<protein>
    <submittedName>
        <fullName evidence="1">Uncharacterized protein</fullName>
    </submittedName>
</protein>
<proteinExistence type="predicted"/>
<keyword evidence="2" id="KW-1185">Reference proteome</keyword>